<feature type="region of interest" description="Disordered" evidence="2">
    <location>
        <begin position="1189"/>
        <end position="1230"/>
    </location>
</feature>
<dbReference type="RefSeq" id="WP_074761222.1">
    <property type="nucleotide sequence ID" value="NZ_CP010817.1"/>
</dbReference>
<dbReference type="NCBIfam" id="TIGR01451">
    <property type="entry name" value="B_ant_repeat"/>
    <property type="match status" value="1"/>
</dbReference>
<dbReference type="InterPro" id="IPR000408">
    <property type="entry name" value="Reg_chr_condens"/>
</dbReference>
<feature type="domain" description="DUF7507" evidence="3">
    <location>
        <begin position="1100"/>
        <end position="1202"/>
    </location>
</feature>
<evidence type="ECO:0000256" key="2">
    <source>
        <dbReference type="SAM" id="MobiDB-lite"/>
    </source>
</evidence>
<proteinExistence type="predicted"/>
<dbReference type="EMBL" id="FOFY01000005">
    <property type="protein sequence ID" value="SEQ70586.1"/>
    <property type="molecule type" value="Genomic_DNA"/>
</dbReference>
<evidence type="ECO:0000313" key="4">
    <source>
        <dbReference type="EMBL" id="SEQ70586.1"/>
    </source>
</evidence>
<organism evidence="4 5">
    <name type="scientific">Myroides profundi</name>
    <dbReference type="NCBI Taxonomy" id="480520"/>
    <lineage>
        <taxon>Bacteria</taxon>
        <taxon>Pseudomonadati</taxon>
        <taxon>Bacteroidota</taxon>
        <taxon>Flavobacteriia</taxon>
        <taxon>Flavobacteriales</taxon>
        <taxon>Flavobacteriaceae</taxon>
        <taxon>Myroides</taxon>
    </lineage>
</organism>
<protein>
    <submittedName>
        <fullName evidence="4">Conserved repeat domain-containing protein</fullName>
    </submittedName>
</protein>
<keyword evidence="5" id="KW-1185">Reference proteome</keyword>
<feature type="region of interest" description="Disordered" evidence="2">
    <location>
        <begin position="1333"/>
        <end position="1385"/>
    </location>
</feature>
<dbReference type="InterPro" id="IPR055354">
    <property type="entry name" value="DUF7507"/>
</dbReference>
<sequence length="1385" mass="148922">MNRKLLIKVLMLLVFFLGMGSSTYAQFLINENFRGKTTDVKNNIVTGGSPTKAYLTAAGTNGDSEGEGWIRLNNDGTNQKGFFFVDQSFPSDKGVFVDFEYKTWRSKKEGSSGYTDGDGIGVFLFDGSVNEKNFALGGYGGSLGYAPMGSTKGLNGGYIGLGIDEYGNYSSTADGKDGNRPNRERQFQHRLALRGKTIGNVASNKSNLLLYSEALVSGTHGADKVGYTTVTKIRPNDDSFYRRVQIEINPIKDGKNKITGSQIIVRWAVKKGGAFYEVMNETYNEVPPPNLKIGFAASTGGAINFHEVRDLFATTPGGVMIEKVADKSLVNVGDELTYTINLKGQNVDALPFKFTDDFTAISEFYEVTSITYETYGNAGNKVTLPANAKNLKDIAVTLGRLGTISFTIKGKVKKAPNNAVLRNTATISKTSLPADIQKLVSDEQLTSSISTQIIDPDFCGCPEGAISLQNSGTAQTLKSGKVYCVNGEVSIVGGLTVEQGAALYVQSGAKLKVKGTYTQQGGVVSICPKGGFELDGSAMVGFGGTGDSRIILKNNAYFTITGSFTQYEPTNGKVSVELNDTSVVEICATFDQHAKTYPIVKYTGTSLHNAYFIVKAQASGGGTSVLTNSDNVNVIAMNTVTNLNIGSNNYCGPNATQANCKMWPNGLTDQVVGVKCNQAEGITDRTEPVGPDFCDYPGDKFISGYHSTIIKTATGFQIFGEQTMPKGGTGDHFLVPTDITFANGFNYEGSPLMATIGSQYYSNNQNFLLTTKGLYVWGTRGSSAKYAVIHPDLVISNAFQKIELPPGVSPKDVKYMTASNNVLAILLNNGQVKISGTKATLYGDGNSAINKEWHTVSTAGNTPLQNVEMMKMHATGGFAYTKDGKYYAWGTTVFNGTKRIKNTNYSYAEVVKAPFATKPVMIGITGIGEDDYVSYFALSEEGKIYSIGSNTRGQLGVGNTTEQLTWQTVKKEDKTELTDIKYLSAQDNSSYEAAAGAINKYGRVYFWGANGYNMLGQSGGDLHSAKEPQGLNDNRVVYVEVGGHTSMIVNDKNKYCYVGHKIYGSMGDGIAADSSVHTFDCENTPNVVDMCGVIEIIPEPGLVIEKTGTYSDANGDGKVTVGDVINYTFKVINTGNTGLKNITITDDKIEIDGGPINLPQNAVDTETFKGTYKIEQIDIERGGVLNIATGNGEGEKGGKVTTTTVDPNPNKPKPTDPNYPVDPRYPEKDDKYKNCETCTVTILEQQPSITLVKVGVVDEDADTTEGNGVINYTFTITNTGNVSLTLKDFKDSKIPNFTPVFTEGQGTESLKVGDTWTATATYTITDTDVDAEKVENRAEVTGTAPKGKTTTAESKDDKGLDKPTITPVEGGGPLITNPHIYHKVQ</sequence>
<evidence type="ECO:0000313" key="5">
    <source>
        <dbReference type="Proteomes" id="UP000183496"/>
    </source>
</evidence>
<evidence type="ECO:0000259" key="3">
    <source>
        <dbReference type="Pfam" id="PF24346"/>
    </source>
</evidence>
<feature type="domain" description="DUF7507" evidence="3">
    <location>
        <begin position="1246"/>
        <end position="1352"/>
    </location>
</feature>
<name>A0AAJ4W5G1_MYRPR</name>
<feature type="compositionally biased region" description="Low complexity" evidence="2">
    <location>
        <begin position="1341"/>
        <end position="1352"/>
    </location>
</feature>
<keyword evidence="1" id="KW-0677">Repeat</keyword>
<evidence type="ECO:0000256" key="1">
    <source>
        <dbReference type="ARBA" id="ARBA00022737"/>
    </source>
</evidence>
<dbReference type="PANTHER" id="PTHR22870">
    <property type="entry name" value="REGULATOR OF CHROMOSOME CONDENSATION"/>
    <property type="match status" value="1"/>
</dbReference>
<feature type="compositionally biased region" description="Low complexity" evidence="2">
    <location>
        <begin position="1199"/>
        <end position="1208"/>
    </location>
</feature>
<dbReference type="InterPro" id="IPR009091">
    <property type="entry name" value="RCC1/BLIP-II"/>
</dbReference>
<dbReference type="KEGG" id="mpw:MPR_2768"/>
<dbReference type="GO" id="GO:0004553">
    <property type="term" value="F:hydrolase activity, hydrolyzing O-glycosyl compounds"/>
    <property type="evidence" value="ECO:0007669"/>
    <property type="project" value="UniProtKB-ARBA"/>
</dbReference>
<comment type="caution">
    <text evidence="4">The sequence shown here is derived from an EMBL/GenBank/DDBJ whole genome shotgun (WGS) entry which is preliminary data.</text>
</comment>
<dbReference type="SUPFAM" id="SSF50985">
    <property type="entry name" value="RCC1/BLIP-II"/>
    <property type="match status" value="1"/>
</dbReference>
<dbReference type="InterPro" id="IPR018247">
    <property type="entry name" value="EF_Hand_1_Ca_BS"/>
</dbReference>
<dbReference type="PROSITE" id="PS50012">
    <property type="entry name" value="RCC1_3"/>
    <property type="match status" value="1"/>
</dbReference>
<dbReference type="Gene3D" id="2.130.10.30">
    <property type="entry name" value="Regulator of chromosome condensation 1/beta-lactamase-inhibitor protein II"/>
    <property type="match status" value="1"/>
</dbReference>
<dbReference type="SUPFAM" id="SSF49899">
    <property type="entry name" value="Concanavalin A-like lectins/glucanases"/>
    <property type="match status" value="1"/>
</dbReference>
<dbReference type="PROSITE" id="PS00018">
    <property type="entry name" value="EF_HAND_1"/>
    <property type="match status" value="1"/>
</dbReference>
<dbReference type="InterPro" id="IPR051210">
    <property type="entry name" value="Ub_ligase/GEF_domain"/>
</dbReference>
<dbReference type="PANTHER" id="PTHR22870:SF408">
    <property type="entry name" value="OS09G0560450 PROTEIN"/>
    <property type="match status" value="1"/>
</dbReference>
<dbReference type="InterPro" id="IPR047589">
    <property type="entry name" value="DUF11_rpt"/>
</dbReference>
<dbReference type="Pfam" id="PF00415">
    <property type="entry name" value="RCC1"/>
    <property type="match status" value="1"/>
</dbReference>
<gene>
    <name evidence="4" type="ORF">SAMN04488089_105105</name>
</gene>
<accession>A0AAJ4W5G1</accession>
<dbReference type="Pfam" id="PF24346">
    <property type="entry name" value="DUF7507"/>
    <property type="match status" value="2"/>
</dbReference>
<dbReference type="GO" id="GO:0005975">
    <property type="term" value="P:carbohydrate metabolic process"/>
    <property type="evidence" value="ECO:0007669"/>
    <property type="project" value="UniProtKB-ARBA"/>
</dbReference>
<reference evidence="4 5" key="1">
    <citation type="submission" date="2016-10" db="EMBL/GenBank/DDBJ databases">
        <authorList>
            <person name="Varghese N."/>
            <person name="Submissions S."/>
        </authorList>
    </citation>
    <scope>NUCLEOTIDE SEQUENCE [LARGE SCALE GENOMIC DNA]</scope>
    <source>
        <strain evidence="5">DSM 19823 / KCTC 23066 / CCTCC M 208030 / D25</strain>
    </source>
</reference>
<dbReference type="Proteomes" id="UP000183496">
    <property type="component" value="Unassembled WGS sequence"/>
</dbReference>
<dbReference type="InterPro" id="IPR013320">
    <property type="entry name" value="ConA-like_dom_sf"/>
</dbReference>